<evidence type="ECO:0000256" key="1">
    <source>
        <dbReference type="SAM" id="SignalP"/>
    </source>
</evidence>
<sequence length="224" mass="24434">MRSLIAILLLLITGTAAAQRFPKDDLYDTVNQWRVSIDDGWFTAKTITYGGYTTSSRKNGISPALAPTIKTPGKAFHFDVSSNGNTITVQAAEVTHIAFLNSDLPDFLAKASDKATLYYTLFDVPANKAGSRWEMILKASTYMELNADKPAGILRTAKEDIRITANNRFGPANSYEQLCYVFKQGKKSVAAVIPGDAPRVWVRKGLDESTVQVLAAAIGALLLR</sequence>
<evidence type="ECO:0000313" key="2">
    <source>
        <dbReference type="EMBL" id="SHL90514.1"/>
    </source>
</evidence>
<accession>A0A1M7EFK4</accession>
<dbReference type="AlphaFoldDB" id="A0A1M7EFK4"/>
<gene>
    <name evidence="2" type="ORF">SAMN05444266_105424</name>
</gene>
<feature type="chain" id="PRO_5012500547" evidence="1">
    <location>
        <begin position="19"/>
        <end position="224"/>
    </location>
</feature>
<proteinExistence type="predicted"/>
<keyword evidence="1" id="KW-0732">Signal</keyword>
<name>A0A1M7EFK4_9BACT</name>
<reference evidence="2 3" key="1">
    <citation type="submission" date="2016-11" db="EMBL/GenBank/DDBJ databases">
        <authorList>
            <person name="Jaros S."/>
            <person name="Januszkiewicz K."/>
            <person name="Wedrychowicz H."/>
        </authorList>
    </citation>
    <scope>NUCLEOTIDE SEQUENCE [LARGE SCALE GENOMIC DNA]</scope>
    <source>
        <strain evidence="2 3">DSM 27406</strain>
    </source>
</reference>
<dbReference type="OrthoDB" id="657859at2"/>
<feature type="signal peptide" evidence="1">
    <location>
        <begin position="1"/>
        <end position="18"/>
    </location>
</feature>
<dbReference type="RefSeq" id="WP_073082485.1">
    <property type="nucleotide sequence ID" value="NZ_FRBL01000005.1"/>
</dbReference>
<organism evidence="2 3">
    <name type="scientific">Chitinophaga jiangningensis</name>
    <dbReference type="NCBI Taxonomy" id="1419482"/>
    <lineage>
        <taxon>Bacteria</taxon>
        <taxon>Pseudomonadati</taxon>
        <taxon>Bacteroidota</taxon>
        <taxon>Chitinophagia</taxon>
        <taxon>Chitinophagales</taxon>
        <taxon>Chitinophagaceae</taxon>
        <taxon>Chitinophaga</taxon>
    </lineage>
</organism>
<dbReference type="EMBL" id="FRBL01000005">
    <property type="protein sequence ID" value="SHL90514.1"/>
    <property type="molecule type" value="Genomic_DNA"/>
</dbReference>
<dbReference type="Proteomes" id="UP000184420">
    <property type="component" value="Unassembled WGS sequence"/>
</dbReference>
<evidence type="ECO:0000313" key="3">
    <source>
        <dbReference type="Proteomes" id="UP000184420"/>
    </source>
</evidence>
<protein>
    <submittedName>
        <fullName evidence="2">Uncharacterized protein</fullName>
    </submittedName>
</protein>
<keyword evidence="3" id="KW-1185">Reference proteome</keyword>